<feature type="signal peptide" evidence="2">
    <location>
        <begin position="1"/>
        <end position="31"/>
    </location>
</feature>
<evidence type="ECO:0000313" key="3">
    <source>
        <dbReference type="EMBL" id="KNC79765.1"/>
    </source>
</evidence>
<dbReference type="Proteomes" id="UP000054560">
    <property type="component" value="Unassembled WGS sequence"/>
</dbReference>
<dbReference type="EMBL" id="KQ242248">
    <property type="protein sequence ID" value="KNC79765.1"/>
    <property type="molecule type" value="Genomic_DNA"/>
</dbReference>
<sequence>MVAALCSRRRLLSAGLVCAVVIVIQFDTSSSNYGFQDVIGQASGMKGPLLGTLVDDPNEHGVAELSRIQAEIEAPKSDNRSSQPAKITEQKPAKLESLEIDKSKTESTASITSKDYVMPELDYDAQKLLDLFDGVFEGDNNFGLVKPANSAKCDVQLRVDPDKTDYNIEIKVGQPCEVTEVLLRRVDGQAIKAATIGTLKADAMLVPGTTNPGKYEKTDSVSGDVKKRPLHFRSNKNLSAYEAYVVLDDSSNFYEVTFPGSSIRLANPEDAKIVYENAHLDVSEQDRSEIPKRPVCKGDKYDGCRRHLIRNVPMAWDYAVYPLGNCNDPLQGDEFEYTAYDGSRDLFIVKAHPEAIMHFGTKAIHSSYFKARLNDLTTSGTVKSTRKGAPSMGYKWDSDLDGFVISVEHTVPGNFKLEVELEWYYGLNEIGNSQVPWNMGRYDGFGYSVCQRSRARVGLLEPTAEIVIKGDKKYATRKCGREDGPDFIGHWLTKKEKGCDEECTGIGALTDDYLSLHNDGSGRSVMFVPDNCRPHIYTDKNILQCAREKKISWLAVMGDSTIREVASMLLTKFPPHDSAGKFSTVKMPVFYDETNKNLGSFTIAFEAPSSFIDMCNDGMDNIEKEFIRNFPKEAKLMDDRFNLRLTNESEARPEIFITNSAVAYSAWKLRFPEYIKFMYNIANYFKEAFQAEREGLPPLRIIWFIAVEHPDRAHPGTINVNSQRIRWQNEVAVHILKEVLGERIEFFNGFHVLEGEWKYTWDGLHALRTGTSQWHGIEANVVIQMLLNMVFDDCKGTDEGEG</sequence>
<proteinExistence type="predicted"/>
<dbReference type="RefSeq" id="XP_014153667.1">
    <property type="nucleotide sequence ID" value="XM_014298192.1"/>
</dbReference>
<protein>
    <recommendedName>
        <fullName evidence="5">SGNH hydrolase-type esterase domain-containing protein</fullName>
    </recommendedName>
</protein>
<dbReference type="AlphaFoldDB" id="A0A0L0FSL0"/>
<reference evidence="3 4" key="1">
    <citation type="submission" date="2011-02" db="EMBL/GenBank/DDBJ databases">
        <title>The Genome Sequence of Sphaeroforma arctica JP610.</title>
        <authorList>
            <consortium name="The Broad Institute Genome Sequencing Platform"/>
            <person name="Russ C."/>
            <person name="Cuomo C."/>
            <person name="Young S.K."/>
            <person name="Zeng Q."/>
            <person name="Gargeya S."/>
            <person name="Alvarado L."/>
            <person name="Berlin A."/>
            <person name="Chapman S.B."/>
            <person name="Chen Z."/>
            <person name="Freedman E."/>
            <person name="Gellesch M."/>
            <person name="Goldberg J."/>
            <person name="Griggs A."/>
            <person name="Gujja S."/>
            <person name="Heilman E."/>
            <person name="Heiman D."/>
            <person name="Howarth C."/>
            <person name="Mehta T."/>
            <person name="Neiman D."/>
            <person name="Pearson M."/>
            <person name="Roberts A."/>
            <person name="Saif S."/>
            <person name="Shea T."/>
            <person name="Shenoy N."/>
            <person name="Sisk P."/>
            <person name="Stolte C."/>
            <person name="Sykes S."/>
            <person name="White J."/>
            <person name="Yandava C."/>
            <person name="Burger G."/>
            <person name="Gray M.W."/>
            <person name="Holland P.W.H."/>
            <person name="King N."/>
            <person name="Lang F.B.F."/>
            <person name="Roger A.J."/>
            <person name="Ruiz-Trillo I."/>
            <person name="Haas B."/>
            <person name="Nusbaum C."/>
            <person name="Birren B."/>
        </authorList>
    </citation>
    <scope>NUCLEOTIDE SEQUENCE [LARGE SCALE GENOMIC DNA]</scope>
    <source>
        <strain evidence="3 4">JP610</strain>
    </source>
</reference>
<accession>A0A0L0FSL0</accession>
<feature type="region of interest" description="Disordered" evidence="1">
    <location>
        <begin position="73"/>
        <end position="92"/>
    </location>
</feature>
<dbReference type="GeneID" id="25908353"/>
<evidence type="ECO:0000256" key="2">
    <source>
        <dbReference type="SAM" id="SignalP"/>
    </source>
</evidence>
<evidence type="ECO:0008006" key="5">
    <source>
        <dbReference type="Google" id="ProtNLM"/>
    </source>
</evidence>
<organism evidence="3 4">
    <name type="scientific">Sphaeroforma arctica JP610</name>
    <dbReference type="NCBI Taxonomy" id="667725"/>
    <lineage>
        <taxon>Eukaryota</taxon>
        <taxon>Ichthyosporea</taxon>
        <taxon>Ichthyophonida</taxon>
        <taxon>Sphaeroforma</taxon>
    </lineage>
</organism>
<feature type="chain" id="PRO_5005538358" description="SGNH hydrolase-type esterase domain-containing protein" evidence="2">
    <location>
        <begin position="32"/>
        <end position="802"/>
    </location>
</feature>
<gene>
    <name evidence="3" type="ORF">SARC_07849</name>
</gene>
<dbReference type="OrthoDB" id="10692375at2759"/>
<evidence type="ECO:0000256" key="1">
    <source>
        <dbReference type="SAM" id="MobiDB-lite"/>
    </source>
</evidence>
<name>A0A0L0FSL0_9EUKA</name>
<keyword evidence="4" id="KW-1185">Reference proteome</keyword>
<keyword evidence="2" id="KW-0732">Signal</keyword>
<evidence type="ECO:0000313" key="4">
    <source>
        <dbReference type="Proteomes" id="UP000054560"/>
    </source>
</evidence>